<name>A0A2S9X5T7_9NEIS</name>
<evidence type="ECO:0000313" key="1">
    <source>
        <dbReference type="EMBL" id="PRP71098.1"/>
    </source>
</evidence>
<dbReference type="EMBL" id="MTBD01000020">
    <property type="protein sequence ID" value="PRP71098.1"/>
    <property type="molecule type" value="Genomic_DNA"/>
</dbReference>
<accession>A0A2S9X5T7</accession>
<gene>
    <name evidence="1" type="ORF">BUE93_08555</name>
</gene>
<proteinExistence type="predicted"/>
<dbReference type="Gene3D" id="3.30.50.20">
    <property type="entry name" value="prophage-derive protein ybcO"/>
    <property type="match status" value="1"/>
</dbReference>
<sequence length="109" mass="12166">MPGTGRREDYRKNPDWLAAVGTIRQCVRCGSRIAVQIAHRNEGKGLALKNPDALTAALCLPCHTAIDNGNRFNLEFRRKEMDRAIVQTLEKLALAGLVKIDKQRLKELG</sequence>
<protein>
    <recommendedName>
        <fullName evidence="3">HNH endonuclease</fullName>
    </recommendedName>
</protein>
<dbReference type="AlphaFoldDB" id="A0A2S9X5T7"/>
<reference evidence="1 2" key="1">
    <citation type="submission" date="2017-01" db="EMBL/GenBank/DDBJ databases">
        <title>New insights into the genetic diversity of Chromobacterium isolated from tropical freshwater lake.</title>
        <authorList>
            <person name="Santos A.B."/>
            <person name="Nascimento A.M."/>
            <person name="Da Silva P.C."/>
        </authorList>
    </citation>
    <scope>NUCLEOTIDE SEQUENCE [LARGE SCALE GENOMIC DNA]</scope>
    <source>
        <strain evidence="1 2">56AF</strain>
    </source>
</reference>
<comment type="caution">
    <text evidence="1">The sequence shown here is derived from an EMBL/GenBank/DDBJ whole genome shotgun (WGS) entry which is preliminary data.</text>
</comment>
<evidence type="ECO:0000313" key="2">
    <source>
        <dbReference type="Proteomes" id="UP000239469"/>
    </source>
</evidence>
<evidence type="ECO:0008006" key="3">
    <source>
        <dbReference type="Google" id="ProtNLM"/>
    </source>
</evidence>
<dbReference type="Proteomes" id="UP000239469">
    <property type="component" value="Unassembled WGS sequence"/>
</dbReference>
<organism evidence="1 2">
    <name type="scientific">Chromobacterium amazonense</name>
    <dbReference type="NCBI Taxonomy" id="1382803"/>
    <lineage>
        <taxon>Bacteria</taxon>
        <taxon>Pseudomonadati</taxon>
        <taxon>Pseudomonadota</taxon>
        <taxon>Betaproteobacteria</taxon>
        <taxon>Neisseriales</taxon>
        <taxon>Chromobacteriaceae</taxon>
        <taxon>Chromobacterium</taxon>
    </lineage>
</organism>
<dbReference type="OrthoDB" id="8594085at2"/>